<dbReference type="GO" id="GO:0008061">
    <property type="term" value="F:chitin binding"/>
    <property type="evidence" value="ECO:0007669"/>
    <property type="project" value="UniProtKB-KW"/>
</dbReference>
<proteinExistence type="predicted"/>
<dbReference type="CDD" id="cd00118">
    <property type="entry name" value="LysM"/>
    <property type="match status" value="4"/>
</dbReference>
<feature type="compositionally biased region" description="Low complexity" evidence="3">
    <location>
        <begin position="9"/>
        <end position="27"/>
    </location>
</feature>
<dbReference type="SUPFAM" id="SSF54106">
    <property type="entry name" value="LysM domain"/>
    <property type="match status" value="4"/>
</dbReference>
<gene>
    <name evidence="5" type="ORF">HMN09_01398200</name>
</gene>
<dbReference type="InterPro" id="IPR052210">
    <property type="entry name" value="LysM1-like"/>
</dbReference>
<accession>A0A8H6RZ68</accession>
<evidence type="ECO:0000259" key="4">
    <source>
        <dbReference type="PROSITE" id="PS51782"/>
    </source>
</evidence>
<dbReference type="AlphaFoldDB" id="A0A8H6RZ68"/>
<reference evidence="5" key="1">
    <citation type="submission" date="2020-05" db="EMBL/GenBank/DDBJ databases">
        <title>Mycena genomes resolve the evolution of fungal bioluminescence.</title>
        <authorList>
            <person name="Tsai I.J."/>
        </authorList>
    </citation>
    <scope>NUCLEOTIDE SEQUENCE</scope>
    <source>
        <strain evidence="5">110903Hualien_Pintung</strain>
    </source>
</reference>
<dbReference type="EMBL" id="JACAZE010000036">
    <property type="protein sequence ID" value="KAF7288355.1"/>
    <property type="molecule type" value="Genomic_DNA"/>
</dbReference>
<dbReference type="InterPro" id="IPR036779">
    <property type="entry name" value="LysM_dom_sf"/>
</dbReference>
<protein>
    <recommendedName>
        <fullName evidence="4">LysM domain-containing protein</fullName>
    </recommendedName>
</protein>
<name>A0A8H6RZ68_MYCCL</name>
<evidence type="ECO:0000313" key="5">
    <source>
        <dbReference type="EMBL" id="KAF7288355.1"/>
    </source>
</evidence>
<dbReference type="OrthoDB" id="5985073at2759"/>
<dbReference type="Pfam" id="PF01476">
    <property type="entry name" value="LysM"/>
    <property type="match status" value="4"/>
</dbReference>
<sequence>MSRMIPAVSLSPSSTSHSTTSLHGTPSLIPPVLSRSGRISVFQAPPVNGTTGSSGPPANIATGTLKNCTEYYTIASGNTCTSVDETYNIALADLLRWNTGLTAACTTIELGEAYCVAGGGDACTKIYTVVSGDSCAAIESKFDVTLSQILALNPFLDSSCALQVGENICVAGVPTGTGSSSPTGPPANLATGSLKNCTTYYTVASGDTCTSVDAKYDTALADLLRWNTGLTAACTTIELGEAYCVQGGGNACSKVYTVVSGDSCGAIESKFGITMAQILSMNPWLTSSCALQVGQTLCV</sequence>
<keyword evidence="6" id="KW-1185">Reference proteome</keyword>
<dbReference type="PANTHER" id="PTHR34997:SF1">
    <property type="entry name" value="PEPTIDOGLYCAN-BINDING LYSIN DOMAIN"/>
    <property type="match status" value="1"/>
</dbReference>
<evidence type="ECO:0000256" key="3">
    <source>
        <dbReference type="SAM" id="MobiDB-lite"/>
    </source>
</evidence>
<feature type="domain" description="LysM" evidence="4">
    <location>
        <begin position="125"/>
        <end position="170"/>
    </location>
</feature>
<evidence type="ECO:0000256" key="2">
    <source>
        <dbReference type="ARBA" id="ARBA00023026"/>
    </source>
</evidence>
<keyword evidence="2" id="KW-0843">Virulence</keyword>
<dbReference type="InterPro" id="IPR018392">
    <property type="entry name" value="LysM"/>
</dbReference>
<dbReference type="Proteomes" id="UP000613580">
    <property type="component" value="Unassembled WGS sequence"/>
</dbReference>
<feature type="region of interest" description="Disordered" evidence="3">
    <location>
        <begin position="1"/>
        <end position="27"/>
    </location>
</feature>
<feature type="domain" description="LysM" evidence="4">
    <location>
        <begin position="254"/>
        <end position="299"/>
    </location>
</feature>
<comment type="caution">
    <text evidence="5">The sequence shown here is derived from an EMBL/GenBank/DDBJ whole genome shotgun (WGS) entry which is preliminary data.</text>
</comment>
<feature type="domain" description="LysM" evidence="4">
    <location>
        <begin position="199"/>
        <end position="245"/>
    </location>
</feature>
<dbReference type="PANTHER" id="PTHR34997">
    <property type="entry name" value="AM15"/>
    <property type="match status" value="1"/>
</dbReference>
<dbReference type="SMART" id="SM00257">
    <property type="entry name" value="LysM"/>
    <property type="match status" value="4"/>
</dbReference>
<evidence type="ECO:0000313" key="6">
    <source>
        <dbReference type="Proteomes" id="UP000613580"/>
    </source>
</evidence>
<dbReference type="PROSITE" id="PS51782">
    <property type="entry name" value="LYSM"/>
    <property type="match status" value="4"/>
</dbReference>
<evidence type="ECO:0000256" key="1">
    <source>
        <dbReference type="ARBA" id="ARBA00022669"/>
    </source>
</evidence>
<keyword evidence="1" id="KW-0147">Chitin-binding</keyword>
<organism evidence="5 6">
    <name type="scientific">Mycena chlorophos</name>
    <name type="common">Agaric fungus</name>
    <name type="synonym">Agaricus chlorophos</name>
    <dbReference type="NCBI Taxonomy" id="658473"/>
    <lineage>
        <taxon>Eukaryota</taxon>
        <taxon>Fungi</taxon>
        <taxon>Dikarya</taxon>
        <taxon>Basidiomycota</taxon>
        <taxon>Agaricomycotina</taxon>
        <taxon>Agaricomycetes</taxon>
        <taxon>Agaricomycetidae</taxon>
        <taxon>Agaricales</taxon>
        <taxon>Marasmiineae</taxon>
        <taxon>Mycenaceae</taxon>
        <taxon>Mycena</taxon>
    </lineage>
</organism>
<dbReference type="Gene3D" id="3.10.350.10">
    <property type="entry name" value="LysM domain"/>
    <property type="match status" value="4"/>
</dbReference>
<feature type="domain" description="LysM" evidence="4">
    <location>
        <begin position="70"/>
        <end position="116"/>
    </location>
</feature>